<dbReference type="GO" id="GO:0005851">
    <property type="term" value="C:eukaryotic translation initiation factor 2B complex"/>
    <property type="evidence" value="ECO:0007669"/>
    <property type="project" value="TreeGrafter"/>
</dbReference>
<dbReference type="InterPro" id="IPR037171">
    <property type="entry name" value="NagB/RpiA_transferase-like"/>
</dbReference>
<evidence type="ECO:0000256" key="8">
    <source>
        <dbReference type="ARBA" id="ARBA00046432"/>
    </source>
</evidence>
<dbReference type="Pfam" id="PF01008">
    <property type="entry name" value="IF-2B"/>
    <property type="match status" value="1"/>
</dbReference>
<evidence type="ECO:0000313" key="11">
    <source>
        <dbReference type="Proteomes" id="UP001142055"/>
    </source>
</evidence>
<keyword evidence="3" id="KW-0963">Cytoplasm</keyword>
<comment type="subunit">
    <text evidence="8">Component of the translation initiation factor 2B (eIF2B) complex which is a heterodecamer of two sets of five different subunits: alpha, beta, gamma, delta and epsilon. Subunits alpha, beta and delta comprise a regulatory subcomplex and subunits epsilon and gamma comprise a catalytic subcomplex. Within the complex, the hexameric regulatory complex resides at the center, with the two heterodimeric catalytic subcomplexes bound on opposite sides.</text>
</comment>
<evidence type="ECO:0000256" key="6">
    <source>
        <dbReference type="ARBA" id="ARBA00044122"/>
    </source>
</evidence>
<keyword evidence="11" id="KW-1185">Reference proteome</keyword>
<dbReference type="Proteomes" id="UP001142055">
    <property type="component" value="Chromosome 1"/>
</dbReference>
<dbReference type="EMBL" id="JAPWDV010000001">
    <property type="protein sequence ID" value="KAJ6225389.1"/>
    <property type="molecule type" value="Genomic_DNA"/>
</dbReference>
<evidence type="ECO:0000256" key="4">
    <source>
        <dbReference type="ARBA" id="ARBA00022540"/>
    </source>
</evidence>
<evidence type="ECO:0000256" key="1">
    <source>
        <dbReference type="ARBA" id="ARBA00004514"/>
    </source>
</evidence>
<accession>A0A9Q0MGI7</accession>
<evidence type="ECO:0000256" key="9">
    <source>
        <dbReference type="RuleBase" id="RU003814"/>
    </source>
</evidence>
<gene>
    <name evidence="10" type="ORF">RDWZM_003934</name>
</gene>
<dbReference type="OMA" id="SHSCAVA"/>
<sequence length="352" mass="39307">MDSESNNKLEKLIDFIKFRKSTTGSYDLAKRTATFINDLIQGSDDNLNVQELIENITIIGRKLVKIDPTETVVGNMIKRVLKLVRDEYNHIKGENDETQNAHESLEIIVTAASNEIEEFDPKIKIKLIKDPICIAINELLSELEISGGNIAQQALEHIYSDEVIMTIGSSKTVEAFLKYASKNKRKFQTIIAECAPFYNGHDLALSLANDSINTILIPDSAIFSVMSRVNKVIIGAHSIMANGGIKAVSGAYTLALAAKHYSVPFIVCTGMFKLTPQNMVNYDQLAFNKFSSPQDILKYETDYSTKCQVINPVFDYVPPELVTIFVSNIGGNSPSHVYHLLNELYHQHDELD</sequence>
<dbReference type="PANTHER" id="PTHR45859">
    <property type="entry name" value="TRANSLATION INITIATION FACTOR EIF-2B SUBUNIT BETA"/>
    <property type="match status" value="1"/>
</dbReference>
<organism evidence="10 11">
    <name type="scientific">Blomia tropicalis</name>
    <name type="common">Mite</name>
    <dbReference type="NCBI Taxonomy" id="40697"/>
    <lineage>
        <taxon>Eukaryota</taxon>
        <taxon>Metazoa</taxon>
        <taxon>Ecdysozoa</taxon>
        <taxon>Arthropoda</taxon>
        <taxon>Chelicerata</taxon>
        <taxon>Arachnida</taxon>
        <taxon>Acari</taxon>
        <taxon>Acariformes</taxon>
        <taxon>Sarcoptiformes</taxon>
        <taxon>Astigmata</taxon>
        <taxon>Glycyphagoidea</taxon>
        <taxon>Echimyopodidae</taxon>
        <taxon>Blomia</taxon>
    </lineage>
</organism>
<comment type="caution">
    <text evidence="10">The sequence shown here is derived from an EMBL/GenBank/DDBJ whole genome shotgun (WGS) entry which is preliminary data.</text>
</comment>
<dbReference type="GO" id="GO:0005085">
    <property type="term" value="F:guanyl-nucleotide exchange factor activity"/>
    <property type="evidence" value="ECO:0007669"/>
    <property type="project" value="TreeGrafter"/>
</dbReference>
<comment type="similarity">
    <text evidence="2 9">Belongs to the eIF-2B alpha/beta/delta subunits family.</text>
</comment>
<reference evidence="10" key="1">
    <citation type="submission" date="2022-12" db="EMBL/GenBank/DDBJ databases">
        <title>Genome assemblies of Blomia tropicalis.</title>
        <authorList>
            <person name="Cui Y."/>
        </authorList>
    </citation>
    <scope>NUCLEOTIDE SEQUENCE</scope>
    <source>
        <tissue evidence="10">Adult mites</tissue>
    </source>
</reference>
<evidence type="ECO:0000256" key="5">
    <source>
        <dbReference type="ARBA" id="ARBA00022917"/>
    </source>
</evidence>
<comment type="subcellular location">
    <subcellularLocation>
        <location evidence="1">Cytoplasm</location>
        <location evidence="1">Cytosol</location>
    </subcellularLocation>
</comment>
<dbReference type="PANTHER" id="PTHR45859:SF1">
    <property type="entry name" value="TRANSLATION INITIATION FACTOR EIF-2B SUBUNIT BETA"/>
    <property type="match status" value="1"/>
</dbReference>
<keyword evidence="5" id="KW-0648">Protein biosynthesis</keyword>
<dbReference type="GO" id="GO:0003743">
    <property type="term" value="F:translation initiation factor activity"/>
    <property type="evidence" value="ECO:0007669"/>
    <property type="project" value="UniProtKB-KW"/>
</dbReference>
<evidence type="ECO:0000256" key="2">
    <source>
        <dbReference type="ARBA" id="ARBA00007251"/>
    </source>
</evidence>
<keyword evidence="4" id="KW-0396">Initiation factor</keyword>
<name>A0A9Q0MGI7_BLOTA</name>
<evidence type="ECO:0000256" key="7">
    <source>
        <dbReference type="ARBA" id="ARBA00044228"/>
    </source>
</evidence>
<dbReference type="InterPro" id="IPR000649">
    <property type="entry name" value="IF-2B-related"/>
</dbReference>
<evidence type="ECO:0000256" key="3">
    <source>
        <dbReference type="ARBA" id="ARBA00022490"/>
    </source>
</evidence>
<protein>
    <recommendedName>
        <fullName evidence="6">Translation initiation factor eIF2B subunit beta</fullName>
    </recommendedName>
    <alternativeName>
        <fullName evidence="7">eIF2B GDP-GTP exchange factor subunit beta</fullName>
    </alternativeName>
</protein>
<dbReference type="Gene3D" id="3.40.50.10470">
    <property type="entry name" value="Translation initiation factor eif-2b, domain 2"/>
    <property type="match status" value="1"/>
</dbReference>
<dbReference type="InterPro" id="IPR051855">
    <property type="entry name" value="eIF2B_beta_subunit"/>
</dbReference>
<dbReference type="InterPro" id="IPR042529">
    <property type="entry name" value="IF_2B-like_C"/>
</dbReference>
<proteinExistence type="inferred from homology"/>
<dbReference type="GO" id="GO:0005829">
    <property type="term" value="C:cytosol"/>
    <property type="evidence" value="ECO:0007669"/>
    <property type="project" value="UniProtKB-SubCell"/>
</dbReference>
<evidence type="ECO:0000313" key="10">
    <source>
        <dbReference type="EMBL" id="KAJ6225389.1"/>
    </source>
</evidence>
<dbReference type="AlphaFoldDB" id="A0A9Q0MGI7"/>
<dbReference type="SUPFAM" id="SSF100950">
    <property type="entry name" value="NagB/RpiA/CoA transferase-like"/>
    <property type="match status" value="1"/>
</dbReference>